<evidence type="ECO:0000313" key="6">
    <source>
        <dbReference type="EMBL" id="OCT65292.1"/>
    </source>
</evidence>
<dbReference type="GO" id="GO:0030496">
    <property type="term" value="C:midbody"/>
    <property type="evidence" value="ECO:0007669"/>
    <property type="project" value="TreeGrafter"/>
</dbReference>
<dbReference type="GO" id="GO:0032465">
    <property type="term" value="P:regulation of cytokinesis"/>
    <property type="evidence" value="ECO:0007669"/>
    <property type="project" value="TreeGrafter"/>
</dbReference>
<dbReference type="PANTHER" id="PTHR31259">
    <property type="entry name" value="ENDOSOME-ASSOCIATED TRAFFICKING REGULATOR 1"/>
    <property type="match status" value="1"/>
</dbReference>
<evidence type="ECO:0000256" key="3">
    <source>
        <dbReference type="ARBA" id="ARBA00023054"/>
    </source>
</evidence>
<sequence>MSSKDTDQSSAPNLGPTECLDGNLEFQETSFKDLALYDDLQEDEVDDWSWQQTVLMSPPDSLSSKTQHGPDLASDLEEGLRLLRINCEELQEENLLKNQTRKLQELNDTQNEKYVPLIQGSPTFRTHEQHSEGCCPYGTVQVSLAFRVRQPERKLEEKILEEQKEAQDLESMVQQVEKNLQMITKRVLKVESNVTKSKQEMALLQIELTTYKAENESMRRGEMAGMNAVKQNTNLALENLQKVVSGAQSSIKQLVSGAESLTLVADLLRSIDKISVVHNGDVP</sequence>
<dbReference type="Proteomes" id="UP000694892">
    <property type="component" value="Chromosome 8S"/>
</dbReference>
<dbReference type="GO" id="GO:1903566">
    <property type="term" value="P:positive regulation of protein localization to cilium"/>
    <property type="evidence" value="ECO:0007669"/>
    <property type="project" value="TreeGrafter"/>
</dbReference>
<dbReference type="AlphaFoldDB" id="A0A974C2J7"/>
<feature type="coiled-coil region" evidence="4">
    <location>
        <begin position="152"/>
        <end position="214"/>
    </location>
</feature>
<dbReference type="InterPro" id="IPR026757">
    <property type="entry name" value="ENTR1"/>
</dbReference>
<evidence type="ECO:0000256" key="4">
    <source>
        <dbReference type="SAM" id="Coils"/>
    </source>
</evidence>
<name>A0A974C2J7_XENLA</name>
<reference evidence="7" key="1">
    <citation type="journal article" date="2016" name="Nature">
        <title>Genome evolution in the allotetraploid frog Xenopus laevis.</title>
        <authorList>
            <person name="Session A.M."/>
            <person name="Uno Y."/>
            <person name="Kwon T."/>
            <person name="Chapman J.A."/>
            <person name="Toyoda A."/>
            <person name="Takahashi S."/>
            <person name="Fukui A."/>
            <person name="Hikosaka A."/>
            <person name="Suzuki A."/>
            <person name="Kondo M."/>
            <person name="van Heeringen S.J."/>
            <person name="Quigley I."/>
            <person name="Heinz S."/>
            <person name="Ogino H."/>
            <person name="Ochi H."/>
            <person name="Hellsten U."/>
            <person name="Lyons J.B."/>
            <person name="Simakov O."/>
            <person name="Putnam N."/>
            <person name="Stites J."/>
            <person name="Kuroki Y."/>
            <person name="Tanaka T."/>
            <person name="Michiue T."/>
            <person name="Watanabe M."/>
            <person name="Bogdanovic O."/>
            <person name="Lister R."/>
            <person name="Georgiou G."/>
            <person name="Paranjpe S.S."/>
            <person name="van Kruijsbergen I."/>
            <person name="Shu S."/>
            <person name="Carlson J."/>
            <person name="Kinoshita T."/>
            <person name="Ohta Y."/>
            <person name="Mawaribuchi S."/>
            <person name="Jenkins J."/>
            <person name="Grimwood J."/>
            <person name="Schmutz J."/>
            <person name="Mitros T."/>
            <person name="Mozaffari S.V."/>
            <person name="Suzuki Y."/>
            <person name="Haramoto Y."/>
            <person name="Yamamoto T.S."/>
            <person name="Takagi C."/>
            <person name="Heald R."/>
            <person name="Miller K."/>
            <person name="Haudenschild C."/>
            <person name="Kitzman J."/>
            <person name="Nakayama T."/>
            <person name="Izutsu Y."/>
            <person name="Robert J."/>
            <person name="Fortriede J."/>
            <person name="Burns K."/>
            <person name="Lotay V."/>
            <person name="Karimi K."/>
            <person name="Yasuoka Y."/>
            <person name="Dichmann D.S."/>
            <person name="Flajnik M.F."/>
            <person name="Houston D.W."/>
            <person name="Shendure J."/>
            <person name="DuPasquier L."/>
            <person name="Vize P.D."/>
            <person name="Zorn A.M."/>
            <person name="Ito M."/>
            <person name="Marcotte E.M."/>
            <person name="Wallingford J.B."/>
            <person name="Ito Y."/>
            <person name="Asashima M."/>
            <person name="Ueno N."/>
            <person name="Matsuda Y."/>
            <person name="Veenstra G.J."/>
            <person name="Fujiyama A."/>
            <person name="Harland R.M."/>
            <person name="Taira M."/>
            <person name="Rokhsar D.S."/>
        </authorList>
    </citation>
    <scope>NUCLEOTIDE SEQUENCE [LARGE SCALE GENOMIC DNA]</scope>
    <source>
        <strain evidence="7">J</strain>
    </source>
</reference>
<accession>A0A974C2J7</accession>
<dbReference type="GO" id="GO:0045724">
    <property type="term" value="P:positive regulation of cilium assembly"/>
    <property type="evidence" value="ECO:0007669"/>
    <property type="project" value="TreeGrafter"/>
</dbReference>
<dbReference type="GO" id="GO:0005769">
    <property type="term" value="C:early endosome"/>
    <property type="evidence" value="ECO:0007669"/>
    <property type="project" value="TreeGrafter"/>
</dbReference>
<organism evidence="6 7">
    <name type="scientific">Xenopus laevis</name>
    <name type="common">African clawed frog</name>
    <dbReference type="NCBI Taxonomy" id="8355"/>
    <lineage>
        <taxon>Eukaryota</taxon>
        <taxon>Metazoa</taxon>
        <taxon>Chordata</taxon>
        <taxon>Craniata</taxon>
        <taxon>Vertebrata</taxon>
        <taxon>Euteleostomi</taxon>
        <taxon>Amphibia</taxon>
        <taxon>Batrachia</taxon>
        <taxon>Anura</taxon>
        <taxon>Pipoidea</taxon>
        <taxon>Pipidae</taxon>
        <taxon>Xenopodinae</taxon>
        <taxon>Xenopus</taxon>
        <taxon>Xenopus</taxon>
    </lineage>
</organism>
<dbReference type="EMBL" id="CM004481">
    <property type="protein sequence ID" value="OCT65292.1"/>
    <property type="molecule type" value="Genomic_DNA"/>
</dbReference>
<evidence type="ECO:0000256" key="2">
    <source>
        <dbReference type="ARBA" id="ARBA00016007"/>
    </source>
</evidence>
<protein>
    <recommendedName>
        <fullName evidence="2">Endosome-associated-trafficking regulator 1</fullName>
    </recommendedName>
</protein>
<evidence type="ECO:0000256" key="5">
    <source>
        <dbReference type="SAM" id="MobiDB-lite"/>
    </source>
</evidence>
<evidence type="ECO:0000313" key="7">
    <source>
        <dbReference type="Proteomes" id="UP000694892"/>
    </source>
</evidence>
<keyword evidence="3 4" id="KW-0175">Coiled coil</keyword>
<proteinExistence type="inferred from homology"/>
<dbReference type="GO" id="GO:0055037">
    <property type="term" value="C:recycling endosome"/>
    <property type="evidence" value="ECO:0007669"/>
    <property type="project" value="TreeGrafter"/>
</dbReference>
<dbReference type="GO" id="GO:0005813">
    <property type="term" value="C:centrosome"/>
    <property type="evidence" value="ECO:0007669"/>
    <property type="project" value="TreeGrafter"/>
</dbReference>
<feature type="coiled-coil region" evidence="4">
    <location>
        <begin position="73"/>
        <end position="109"/>
    </location>
</feature>
<gene>
    <name evidence="6" type="ORF">XELAEV_18041531mg</name>
</gene>
<dbReference type="PANTHER" id="PTHR31259:SF3">
    <property type="entry name" value="ENDOSOME-ASSOCIATED-TRAFFICKING REGULATOR 1"/>
    <property type="match status" value="1"/>
</dbReference>
<evidence type="ECO:0000256" key="1">
    <source>
        <dbReference type="ARBA" id="ARBA00007791"/>
    </source>
</evidence>
<feature type="region of interest" description="Disordered" evidence="5">
    <location>
        <begin position="1"/>
        <end position="21"/>
    </location>
</feature>
<comment type="similarity">
    <text evidence="1">Belongs to the ENTR1 family.</text>
</comment>
<dbReference type="GO" id="GO:0036064">
    <property type="term" value="C:ciliary basal body"/>
    <property type="evidence" value="ECO:0007669"/>
    <property type="project" value="TreeGrafter"/>
</dbReference>